<dbReference type="AlphaFoldDB" id="A0A5N5WVS6"/>
<evidence type="ECO:0000313" key="2">
    <source>
        <dbReference type="EMBL" id="KAB8072648.1"/>
    </source>
</evidence>
<reference evidence="2 3" key="1">
    <citation type="submission" date="2019-04" db="EMBL/GenBank/DDBJ databases">
        <title>Friends and foes A comparative genomics study of 23 Aspergillus species from section Flavi.</title>
        <authorList>
            <consortium name="DOE Joint Genome Institute"/>
            <person name="Kjaerbolling I."/>
            <person name="Vesth T."/>
            <person name="Frisvad J.C."/>
            <person name="Nybo J.L."/>
            <person name="Theobald S."/>
            <person name="Kildgaard S."/>
            <person name="Isbrandt T."/>
            <person name="Kuo A."/>
            <person name="Sato A."/>
            <person name="Lyhne E.K."/>
            <person name="Kogle M.E."/>
            <person name="Wiebenga A."/>
            <person name="Kun R.S."/>
            <person name="Lubbers R.J."/>
            <person name="Makela M.R."/>
            <person name="Barry K."/>
            <person name="Chovatia M."/>
            <person name="Clum A."/>
            <person name="Daum C."/>
            <person name="Haridas S."/>
            <person name="He G."/>
            <person name="LaButti K."/>
            <person name="Lipzen A."/>
            <person name="Mondo S."/>
            <person name="Riley R."/>
            <person name="Salamov A."/>
            <person name="Simmons B.A."/>
            <person name="Magnuson J.K."/>
            <person name="Henrissat B."/>
            <person name="Mortensen U.H."/>
            <person name="Larsen T.O."/>
            <person name="Devries R.P."/>
            <person name="Grigoriev I.V."/>
            <person name="Machida M."/>
            <person name="Baker S.E."/>
            <person name="Andersen M.R."/>
        </authorList>
    </citation>
    <scope>NUCLEOTIDE SEQUENCE [LARGE SCALE GENOMIC DNA]</scope>
    <source>
        <strain evidence="2 3">CBS 151.66</strain>
    </source>
</reference>
<proteinExistence type="predicted"/>
<accession>A0A5N5WVS6</accession>
<organism evidence="2 3">
    <name type="scientific">Aspergillus leporis</name>
    <dbReference type="NCBI Taxonomy" id="41062"/>
    <lineage>
        <taxon>Eukaryota</taxon>
        <taxon>Fungi</taxon>
        <taxon>Dikarya</taxon>
        <taxon>Ascomycota</taxon>
        <taxon>Pezizomycotina</taxon>
        <taxon>Eurotiomycetes</taxon>
        <taxon>Eurotiomycetidae</taxon>
        <taxon>Eurotiales</taxon>
        <taxon>Aspergillaceae</taxon>
        <taxon>Aspergillus</taxon>
        <taxon>Aspergillus subgen. Circumdati</taxon>
    </lineage>
</organism>
<dbReference type="EMBL" id="ML732242">
    <property type="protein sequence ID" value="KAB8072648.1"/>
    <property type="molecule type" value="Genomic_DNA"/>
</dbReference>
<dbReference type="Proteomes" id="UP000326565">
    <property type="component" value="Unassembled WGS sequence"/>
</dbReference>
<dbReference type="OrthoDB" id="4227585at2759"/>
<evidence type="ECO:0000256" key="1">
    <source>
        <dbReference type="SAM" id="MobiDB-lite"/>
    </source>
</evidence>
<protein>
    <submittedName>
        <fullName evidence="2">Uncharacterized protein</fullName>
    </submittedName>
</protein>
<feature type="region of interest" description="Disordered" evidence="1">
    <location>
        <begin position="99"/>
        <end position="141"/>
    </location>
</feature>
<evidence type="ECO:0000313" key="3">
    <source>
        <dbReference type="Proteomes" id="UP000326565"/>
    </source>
</evidence>
<gene>
    <name evidence="2" type="ORF">BDV29DRAFT_176948</name>
</gene>
<feature type="compositionally biased region" description="Low complexity" evidence="1">
    <location>
        <begin position="1"/>
        <end position="20"/>
    </location>
</feature>
<sequence length="194" mass="21627">MMFTSSSSDSNSSCSNSPISQHPHPQAYFPALPRRRVETARCPRYYSTPLNADSPDSTPLQMYGLEQREPSIYGDRPSKLLHRFSHALDDIKEDFSLQLDPRNSKRRQSTLMLDISAPGSRAGSLSGSESPVAEPARPRPMSMMSTNMSTDNFTPPTRRLSRRLTLLGFRKNRLRKGQAASISQPNLIGSSTQI</sequence>
<feature type="region of interest" description="Disordered" evidence="1">
    <location>
        <begin position="1"/>
        <end position="34"/>
    </location>
</feature>
<keyword evidence="3" id="KW-1185">Reference proteome</keyword>
<name>A0A5N5WVS6_9EURO</name>